<keyword evidence="6" id="KW-1015">Disulfide bond</keyword>
<gene>
    <name evidence="12" type="ORF">Cgig2_004057</name>
</gene>
<dbReference type="Gene3D" id="1.10.110.10">
    <property type="entry name" value="Plant lipid-transfer and hydrophobic proteins"/>
    <property type="match status" value="1"/>
</dbReference>
<keyword evidence="4" id="KW-0472">Membrane</keyword>
<keyword evidence="5 10" id="KW-0732">Signal</keyword>
<evidence type="ECO:0000259" key="11">
    <source>
        <dbReference type="Pfam" id="PF14368"/>
    </source>
</evidence>
<feature type="compositionally biased region" description="Acidic residues" evidence="9">
    <location>
        <begin position="208"/>
        <end position="225"/>
    </location>
</feature>
<evidence type="ECO:0000256" key="3">
    <source>
        <dbReference type="ARBA" id="ARBA00022475"/>
    </source>
</evidence>
<feature type="chain" id="PRO_5040437556" description="Bifunctional inhibitor/plant lipid transfer protein/seed storage helical domain-containing protein" evidence="10">
    <location>
        <begin position="29"/>
        <end position="273"/>
    </location>
</feature>
<evidence type="ECO:0000256" key="5">
    <source>
        <dbReference type="ARBA" id="ARBA00022729"/>
    </source>
</evidence>
<evidence type="ECO:0000256" key="9">
    <source>
        <dbReference type="SAM" id="MobiDB-lite"/>
    </source>
</evidence>
<dbReference type="GO" id="GO:0005886">
    <property type="term" value="C:plasma membrane"/>
    <property type="evidence" value="ECO:0007669"/>
    <property type="project" value="UniProtKB-SubCell"/>
</dbReference>
<dbReference type="PANTHER" id="PTHR33044">
    <property type="entry name" value="BIFUNCTIONAL INHIBITOR/LIPID-TRANSFER PROTEIN/SEED STORAGE 2S ALBUMIN SUPERFAMILY PROTEIN-RELATED"/>
    <property type="match status" value="1"/>
</dbReference>
<dbReference type="EMBL" id="JAKOGI010000025">
    <property type="protein sequence ID" value="KAJ8449002.1"/>
    <property type="molecule type" value="Genomic_DNA"/>
</dbReference>
<dbReference type="GO" id="GO:0098552">
    <property type="term" value="C:side of membrane"/>
    <property type="evidence" value="ECO:0007669"/>
    <property type="project" value="UniProtKB-KW"/>
</dbReference>
<dbReference type="InterPro" id="IPR036312">
    <property type="entry name" value="Bifun_inhib/LTP/seed_sf"/>
</dbReference>
<comment type="similarity">
    <text evidence="2">Belongs to the plant LTP family.</text>
</comment>
<reference evidence="12" key="1">
    <citation type="submission" date="2022-04" db="EMBL/GenBank/DDBJ databases">
        <title>Carnegiea gigantea Genome sequencing and assembly v2.</title>
        <authorList>
            <person name="Copetti D."/>
            <person name="Sanderson M.J."/>
            <person name="Burquez A."/>
            <person name="Wojciechowski M.F."/>
        </authorList>
    </citation>
    <scope>NUCLEOTIDE SEQUENCE</scope>
    <source>
        <strain evidence="12">SGP5-SGP5p</strain>
        <tissue evidence="12">Aerial part</tissue>
    </source>
</reference>
<dbReference type="InterPro" id="IPR043325">
    <property type="entry name" value="LTSS"/>
</dbReference>
<evidence type="ECO:0000256" key="1">
    <source>
        <dbReference type="ARBA" id="ARBA00004609"/>
    </source>
</evidence>
<keyword evidence="7" id="KW-0325">Glycoprotein</keyword>
<keyword evidence="3" id="KW-1003">Cell membrane</keyword>
<evidence type="ECO:0000256" key="7">
    <source>
        <dbReference type="ARBA" id="ARBA00023180"/>
    </source>
</evidence>
<evidence type="ECO:0000313" key="13">
    <source>
        <dbReference type="Proteomes" id="UP001153076"/>
    </source>
</evidence>
<dbReference type="AlphaFoldDB" id="A0A9Q1KT87"/>
<evidence type="ECO:0000256" key="10">
    <source>
        <dbReference type="SAM" id="SignalP"/>
    </source>
</evidence>
<dbReference type="Pfam" id="PF14368">
    <property type="entry name" value="LTP_2"/>
    <property type="match status" value="1"/>
</dbReference>
<organism evidence="12 13">
    <name type="scientific">Carnegiea gigantea</name>
    <dbReference type="NCBI Taxonomy" id="171969"/>
    <lineage>
        <taxon>Eukaryota</taxon>
        <taxon>Viridiplantae</taxon>
        <taxon>Streptophyta</taxon>
        <taxon>Embryophyta</taxon>
        <taxon>Tracheophyta</taxon>
        <taxon>Spermatophyta</taxon>
        <taxon>Magnoliopsida</taxon>
        <taxon>eudicotyledons</taxon>
        <taxon>Gunneridae</taxon>
        <taxon>Pentapetalae</taxon>
        <taxon>Caryophyllales</taxon>
        <taxon>Cactineae</taxon>
        <taxon>Cactaceae</taxon>
        <taxon>Cactoideae</taxon>
        <taxon>Echinocereeae</taxon>
        <taxon>Carnegiea</taxon>
    </lineage>
</organism>
<proteinExistence type="inferred from homology"/>
<dbReference type="SUPFAM" id="SSF47699">
    <property type="entry name" value="Bifunctional inhibitor/lipid-transfer protein/seed storage 2S albumin"/>
    <property type="match status" value="1"/>
</dbReference>
<keyword evidence="4" id="KW-0336">GPI-anchor</keyword>
<sequence length="273" mass="29304">MEGLKLKPKTYTLIATILFTVLVCSVKGQIGPINMPCTSSMISGFTPCMDYITGSTADGSSPTPGCCDAFESLMSTSLDCGCMLVTGSLPLSLGYIRRNLAISLPRLCGTDDAAVKCQAAASPRPAPTAKRGCKLSLLYRSIKECSYDFYAHAASNLDHQLHLARLIVPKHILDTDMRINKCSILSTLFLRKFDGKYIASKARNVAPTDDDNDDDEEEPTADEQPEAPPPVAVEAPSATSLSGLLARSASTPSMISSQAIWLLLMGFLVFKLL</sequence>
<dbReference type="Proteomes" id="UP001153076">
    <property type="component" value="Unassembled WGS sequence"/>
</dbReference>
<feature type="region of interest" description="Disordered" evidence="9">
    <location>
        <begin position="204"/>
        <end position="237"/>
    </location>
</feature>
<accession>A0A9Q1KT87</accession>
<evidence type="ECO:0000256" key="6">
    <source>
        <dbReference type="ARBA" id="ARBA00023157"/>
    </source>
</evidence>
<dbReference type="OrthoDB" id="1914452at2759"/>
<dbReference type="InterPro" id="IPR016140">
    <property type="entry name" value="Bifunc_inhib/LTP/seed_store"/>
</dbReference>
<feature type="signal peptide" evidence="10">
    <location>
        <begin position="1"/>
        <end position="28"/>
    </location>
</feature>
<name>A0A9Q1KT87_9CARY</name>
<evidence type="ECO:0000256" key="2">
    <source>
        <dbReference type="ARBA" id="ARBA00009748"/>
    </source>
</evidence>
<keyword evidence="8" id="KW-0449">Lipoprotein</keyword>
<evidence type="ECO:0000256" key="4">
    <source>
        <dbReference type="ARBA" id="ARBA00022622"/>
    </source>
</evidence>
<comment type="caution">
    <text evidence="12">The sequence shown here is derived from an EMBL/GenBank/DDBJ whole genome shotgun (WGS) entry which is preliminary data.</text>
</comment>
<keyword evidence="13" id="KW-1185">Reference proteome</keyword>
<evidence type="ECO:0000256" key="8">
    <source>
        <dbReference type="ARBA" id="ARBA00023288"/>
    </source>
</evidence>
<comment type="subcellular location">
    <subcellularLocation>
        <location evidence="1">Cell membrane</location>
        <topology evidence="1">Lipid-anchor</topology>
        <topology evidence="1">GPI-anchor</topology>
    </subcellularLocation>
</comment>
<evidence type="ECO:0000313" key="12">
    <source>
        <dbReference type="EMBL" id="KAJ8449002.1"/>
    </source>
</evidence>
<feature type="domain" description="Bifunctional inhibitor/plant lipid transfer protein/seed storage helical" evidence="11">
    <location>
        <begin position="31"/>
        <end position="117"/>
    </location>
</feature>
<protein>
    <recommendedName>
        <fullName evidence="11">Bifunctional inhibitor/plant lipid transfer protein/seed storage helical domain-containing protein</fullName>
    </recommendedName>
</protein>
<dbReference type="CDD" id="cd00010">
    <property type="entry name" value="AAI_LTSS"/>
    <property type="match status" value="1"/>
</dbReference>